<evidence type="ECO:0000313" key="3">
    <source>
        <dbReference type="EMBL" id="TEB27766.1"/>
    </source>
</evidence>
<reference evidence="3 4" key="1">
    <citation type="journal article" date="2019" name="Nat. Ecol. Evol.">
        <title>Megaphylogeny resolves global patterns of mushroom evolution.</title>
        <authorList>
            <person name="Varga T."/>
            <person name="Krizsan K."/>
            <person name="Foldi C."/>
            <person name="Dima B."/>
            <person name="Sanchez-Garcia M."/>
            <person name="Sanchez-Ramirez S."/>
            <person name="Szollosi G.J."/>
            <person name="Szarkandi J.G."/>
            <person name="Papp V."/>
            <person name="Albert L."/>
            <person name="Andreopoulos W."/>
            <person name="Angelini C."/>
            <person name="Antonin V."/>
            <person name="Barry K.W."/>
            <person name="Bougher N.L."/>
            <person name="Buchanan P."/>
            <person name="Buyck B."/>
            <person name="Bense V."/>
            <person name="Catcheside P."/>
            <person name="Chovatia M."/>
            <person name="Cooper J."/>
            <person name="Damon W."/>
            <person name="Desjardin D."/>
            <person name="Finy P."/>
            <person name="Geml J."/>
            <person name="Haridas S."/>
            <person name="Hughes K."/>
            <person name="Justo A."/>
            <person name="Karasinski D."/>
            <person name="Kautmanova I."/>
            <person name="Kiss B."/>
            <person name="Kocsube S."/>
            <person name="Kotiranta H."/>
            <person name="LaButti K.M."/>
            <person name="Lechner B.E."/>
            <person name="Liimatainen K."/>
            <person name="Lipzen A."/>
            <person name="Lukacs Z."/>
            <person name="Mihaltcheva S."/>
            <person name="Morgado L.N."/>
            <person name="Niskanen T."/>
            <person name="Noordeloos M.E."/>
            <person name="Ohm R.A."/>
            <person name="Ortiz-Santana B."/>
            <person name="Ovrebo C."/>
            <person name="Racz N."/>
            <person name="Riley R."/>
            <person name="Savchenko A."/>
            <person name="Shiryaev A."/>
            <person name="Soop K."/>
            <person name="Spirin V."/>
            <person name="Szebenyi C."/>
            <person name="Tomsovsky M."/>
            <person name="Tulloss R.E."/>
            <person name="Uehling J."/>
            <person name="Grigoriev I.V."/>
            <person name="Vagvolgyi C."/>
            <person name="Papp T."/>
            <person name="Martin F.M."/>
            <person name="Miettinen O."/>
            <person name="Hibbett D.S."/>
            <person name="Nagy L.G."/>
        </authorList>
    </citation>
    <scope>NUCLEOTIDE SEQUENCE [LARGE SCALE GENOMIC DNA]</scope>
    <source>
        <strain evidence="3 4">FP101781</strain>
    </source>
</reference>
<dbReference type="PANTHER" id="PTHR43662">
    <property type="match status" value="1"/>
</dbReference>
<organism evidence="3 4">
    <name type="scientific">Coprinellus micaceus</name>
    <name type="common">Glistening ink-cap mushroom</name>
    <name type="synonym">Coprinus micaceus</name>
    <dbReference type="NCBI Taxonomy" id="71717"/>
    <lineage>
        <taxon>Eukaryota</taxon>
        <taxon>Fungi</taxon>
        <taxon>Dikarya</taxon>
        <taxon>Basidiomycota</taxon>
        <taxon>Agaricomycotina</taxon>
        <taxon>Agaricomycetes</taxon>
        <taxon>Agaricomycetidae</taxon>
        <taxon>Agaricales</taxon>
        <taxon>Agaricineae</taxon>
        <taxon>Psathyrellaceae</taxon>
        <taxon>Coprinellus</taxon>
    </lineage>
</organism>
<evidence type="ECO:0000256" key="1">
    <source>
        <dbReference type="SAM" id="SignalP"/>
    </source>
</evidence>
<evidence type="ECO:0000259" key="2">
    <source>
        <dbReference type="Pfam" id="PF09362"/>
    </source>
</evidence>
<keyword evidence="1" id="KW-0732">Signal</keyword>
<feature type="domain" description="DUF1996" evidence="2">
    <location>
        <begin position="39"/>
        <end position="304"/>
    </location>
</feature>
<dbReference type="EMBL" id="QPFP01000037">
    <property type="protein sequence ID" value="TEB27766.1"/>
    <property type="molecule type" value="Genomic_DNA"/>
</dbReference>
<dbReference type="AlphaFoldDB" id="A0A4Y7T0S9"/>
<proteinExistence type="predicted"/>
<dbReference type="OrthoDB" id="74764at2759"/>
<evidence type="ECO:0000313" key="4">
    <source>
        <dbReference type="Proteomes" id="UP000298030"/>
    </source>
</evidence>
<dbReference type="STRING" id="71717.A0A4Y7T0S9"/>
<dbReference type="PANTHER" id="PTHR43662:SF3">
    <property type="entry name" value="DOMAIN PROTEIN, PUTATIVE (AFU_ORTHOLOGUE AFUA_6G11970)-RELATED"/>
    <property type="match status" value="1"/>
</dbReference>
<accession>A0A4Y7T0S9</accession>
<keyword evidence="4" id="KW-1185">Reference proteome</keyword>
<feature type="chain" id="PRO_5021425656" description="DUF1996 domain-containing protein" evidence="1">
    <location>
        <begin position="25"/>
        <end position="404"/>
    </location>
</feature>
<dbReference type="Pfam" id="PF09362">
    <property type="entry name" value="DUF1996"/>
    <property type="match status" value="1"/>
</dbReference>
<comment type="caution">
    <text evidence="3">The sequence shown here is derived from an EMBL/GenBank/DDBJ whole genome shotgun (WGS) entry which is preliminary data.</text>
</comment>
<name>A0A4Y7T0S9_COPMI</name>
<dbReference type="InterPro" id="IPR018535">
    <property type="entry name" value="DUF1996"/>
</dbReference>
<feature type="signal peptide" evidence="1">
    <location>
        <begin position="1"/>
        <end position="24"/>
    </location>
</feature>
<dbReference type="Proteomes" id="UP000298030">
    <property type="component" value="Unassembled WGS sequence"/>
</dbReference>
<sequence length="404" mass="43900">MLPSKLSLLAVGLALLAAPGTVYGLIRFPCSQLVTERFDPLVTPGEVSPHVHQIVGGNAFNLTMDPAAGDISKLATCTTCRFKEDKSNYWTAVLYFKHPNGSYIRVPQMANHGTGPGIQAGGMTVYYFQPRAPTKNLDIVPFAPGFRMIVGNPMRRVDDIDPDTTEAHALTFRCFQGTDPGPFGSPGKGPEDSFHLPSKICTGGIRTNIFYPQCWDGVNLDPPDHASHVAHPAGTPSTDGLQFFGTDCPDTHPVRLPLLFVEIVWDTRPFNDPELWPKDGTQPFIFSMGDPTGFGQHADYVFGWEDDSLQRAMDVCTGADGLPQNCPVLTLQDIETMNNCRLPAKVPEVVEGQYLDRLPGCNPLQSGPEWATVVPNCDAPATTVDTPFPTAPPQAVTPPWTINV</sequence>
<protein>
    <recommendedName>
        <fullName evidence="2">DUF1996 domain-containing protein</fullName>
    </recommendedName>
</protein>
<gene>
    <name evidence="3" type="ORF">FA13DRAFT_856259</name>
</gene>